<feature type="compositionally biased region" description="Low complexity" evidence="1">
    <location>
        <begin position="158"/>
        <end position="168"/>
    </location>
</feature>
<feature type="region of interest" description="Disordered" evidence="1">
    <location>
        <begin position="202"/>
        <end position="278"/>
    </location>
</feature>
<proteinExistence type="predicted"/>
<keyword evidence="2" id="KW-0812">Transmembrane</keyword>
<keyword evidence="2" id="KW-0472">Membrane</keyword>
<dbReference type="EMBL" id="MN740277">
    <property type="protein sequence ID" value="QHT97474.1"/>
    <property type="molecule type" value="Genomic_DNA"/>
</dbReference>
<protein>
    <recommendedName>
        <fullName evidence="3">SAP domain-containing protein</fullName>
    </recommendedName>
</protein>
<feature type="compositionally biased region" description="Polar residues" evidence="1">
    <location>
        <begin position="202"/>
        <end position="240"/>
    </location>
</feature>
<feature type="transmembrane region" description="Helical" evidence="2">
    <location>
        <begin position="6"/>
        <end position="24"/>
    </location>
</feature>
<feature type="region of interest" description="Disordered" evidence="1">
    <location>
        <begin position="149"/>
        <end position="168"/>
    </location>
</feature>
<accession>A0A6C0IVY7</accession>
<organism evidence="4">
    <name type="scientific">viral metagenome</name>
    <dbReference type="NCBI Taxonomy" id="1070528"/>
    <lineage>
        <taxon>unclassified sequences</taxon>
        <taxon>metagenomes</taxon>
        <taxon>organismal metagenomes</taxon>
    </lineage>
</organism>
<keyword evidence="2" id="KW-1133">Transmembrane helix</keyword>
<dbReference type="InterPro" id="IPR003034">
    <property type="entry name" value="SAP_dom"/>
</dbReference>
<dbReference type="Pfam" id="PF02037">
    <property type="entry name" value="SAP"/>
    <property type="match status" value="1"/>
</dbReference>
<feature type="compositionally biased region" description="Polar residues" evidence="1">
    <location>
        <begin position="247"/>
        <end position="278"/>
    </location>
</feature>
<evidence type="ECO:0000259" key="3">
    <source>
        <dbReference type="Pfam" id="PF02037"/>
    </source>
</evidence>
<reference evidence="4" key="1">
    <citation type="journal article" date="2020" name="Nature">
        <title>Giant virus diversity and host interactions through global metagenomics.</title>
        <authorList>
            <person name="Schulz F."/>
            <person name="Roux S."/>
            <person name="Paez-Espino D."/>
            <person name="Jungbluth S."/>
            <person name="Walsh D.A."/>
            <person name="Denef V.J."/>
            <person name="McMahon K.D."/>
            <person name="Konstantinidis K.T."/>
            <person name="Eloe-Fadrosh E.A."/>
            <person name="Kyrpides N.C."/>
            <person name="Woyke T."/>
        </authorList>
    </citation>
    <scope>NUCLEOTIDE SEQUENCE</scope>
    <source>
        <strain evidence="4">GVMAG-M-3300025138-11</strain>
    </source>
</reference>
<dbReference type="AlphaFoldDB" id="A0A6C0IVY7"/>
<evidence type="ECO:0000313" key="4">
    <source>
        <dbReference type="EMBL" id="QHT97474.1"/>
    </source>
</evidence>
<evidence type="ECO:0000256" key="2">
    <source>
        <dbReference type="SAM" id="Phobius"/>
    </source>
</evidence>
<name>A0A6C0IVY7_9ZZZZ</name>
<feature type="domain" description="SAP" evidence="3">
    <location>
        <begin position="292"/>
        <end position="324"/>
    </location>
</feature>
<sequence>MVNTSTIIIVALIFLTFVVNYLEIKKNNSILYELIDNIKELRTISYPKKNYIQNKEPLVQNHIVQKPINVTKKEEIENVLNYEVSSNDTKEIEEEIRQYEEELKKLDNNNNDIISNSSVSLNNNNDIISNSSVSLDNIREQINNLDHNKTELVNSEKNSLTSESEISNINNNQNISKFKTNNLENNQNQSDIKLDNFSNNQSETELDNISNNQSDTELDNNQNQSGTEVNNLEESQISDTEADKSSNNKNQSGTEIDNLEESQISDTEADKSNNNQTELDITDLDSKIENYLKKYTLKDLKQVCRTNSISVRGTKQLLITKLLDNNILL</sequence>
<evidence type="ECO:0000256" key="1">
    <source>
        <dbReference type="SAM" id="MobiDB-lite"/>
    </source>
</evidence>